<feature type="chain" id="PRO_5001515942" description="Evasin" evidence="7">
    <location>
        <begin position="19"/>
        <end position="135"/>
    </location>
</feature>
<keyword evidence="5 6" id="KW-0325">Glycoprotein</keyword>
<accession>A0A023FSV4</accession>
<dbReference type="GO" id="GO:0005576">
    <property type="term" value="C:extracellular region"/>
    <property type="evidence" value="ECO:0007669"/>
    <property type="project" value="UniProtKB-SubCell"/>
</dbReference>
<dbReference type="EMBL" id="GBBK01000634">
    <property type="protein sequence ID" value="JAC23848.1"/>
    <property type="molecule type" value="mRNA"/>
</dbReference>
<feature type="signal peptide" evidence="7">
    <location>
        <begin position="1"/>
        <end position="18"/>
    </location>
</feature>
<keyword evidence="4 6" id="KW-1015">Disulfide bond</keyword>
<evidence type="ECO:0000256" key="3">
    <source>
        <dbReference type="ARBA" id="ARBA00022729"/>
    </source>
</evidence>
<dbReference type="InterPro" id="IPR045797">
    <property type="entry name" value="EVA_Class_A"/>
</dbReference>
<dbReference type="GO" id="GO:0019957">
    <property type="term" value="F:C-C chemokine binding"/>
    <property type="evidence" value="ECO:0007669"/>
    <property type="project" value="InterPro"/>
</dbReference>
<reference evidence="8" key="1">
    <citation type="submission" date="2014-03" db="EMBL/GenBank/DDBJ databases">
        <title>The sialotranscriptome of Amblyomma triste, Amblyomma parvum and Amblyomma cajennense ticks, uncovered by 454-based RNA-seq.</title>
        <authorList>
            <person name="Garcia G.R."/>
            <person name="Gardinassi L.G."/>
            <person name="Ribeiro J.M."/>
            <person name="Anatriello E."/>
            <person name="Ferreira B.R."/>
            <person name="Moreira H.N."/>
            <person name="Mafra C."/>
            <person name="Olegario M.M."/>
            <person name="Szabo P.J."/>
            <person name="Miranda-Santos I.K."/>
            <person name="Maruyama S.R."/>
        </authorList>
    </citation>
    <scope>NUCLEOTIDE SEQUENCE</scope>
    <source>
        <strain evidence="8">Uberlandia</strain>
        <tissue evidence="8">Salivary glands</tissue>
    </source>
</reference>
<keyword evidence="2 6" id="KW-0964">Secreted</keyword>
<name>A0A023FSV4_AMBCJ</name>
<protein>
    <recommendedName>
        <fullName evidence="6">Evasin</fullName>
    </recommendedName>
</protein>
<sequence length="135" mass="14916">MQVLWICAVAIGLAAAEGQETGVAPGCGDPSADPSAAKKEDKKYGIHTDVNSCRYKVLESYRTLRLASCVIECPKFNKTARVGKQCLQLVENTLQEREDSATRMCRVGRCIDKWCVLGPTTQKCSVPEDSRNYRE</sequence>
<evidence type="ECO:0000256" key="2">
    <source>
        <dbReference type="ARBA" id="ARBA00022525"/>
    </source>
</evidence>
<dbReference type="AlphaFoldDB" id="A0A023FSV4"/>
<evidence type="ECO:0000256" key="5">
    <source>
        <dbReference type="ARBA" id="ARBA00023180"/>
    </source>
</evidence>
<evidence type="ECO:0000256" key="6">
    <source>
        <dbReference type="RuleBase" id="RU369006"/>
    </source>
</evidence>
<keyword evidence="3 6" id="KW-0732">Signal</keyword>
<evidence type="ECO:0000313" key="8">
    <source>
        <dbReference type="EMBL" id="JAC23848.1"/>
    </source>
</evidence>
<dbReference type="Gene3D" id="2.30.130.100">
    <property type="match status" value="1"/>
</dbReference>
<evidence type="ECO:0000256" key="1">
    <source>
        <dbReference type="ARBA" id="ARBA00004613"/>
    </source>
</evidence>
<comment type="subcellular location">
    <subcellularLocation>
        <location evidence="1 6">Secreted</location>
    </subcellularLocation>
</comment>
<evidence type="ECO:0000256" key="4">
    <source>
        <dbReference type="ARBA" id="ARBA00023157"/>
    </source>
</evidence>
<evidence type="ECO:0000256" key="7">
    <source>
        <dbReference type="SAM" id="SignalP"/>
    </source>
</evidence>
<organism evidence="8">
    <name type="scientific">Amblyomma cajennense</name>
    <name type="common">Cayenne tick</name>
    <name type="synonym">Acarus cajennensis</name>
    <dbReference type="NCBI Taxonomy" id="34607"/>
    <lineage>
        <taxon>Eukaryota</taxon>
        <taxon>Metazoa</taxon>
        <taxon>Ecdysozoa</taxon>
        <taxon>Arthropoda</taxon>
        <taxon>Chelicerata</taxon>
        <taxon>Arachnida</taxon>
        <taxon>Acari</taxon>
        <taxon>Parasitiformes</taxon>
        <taxon>Ixodida</taxon>
        <taxon>Ixodoidea</taxon>
        <taxon>Ixodidae</taxon>
        <taxon>Amblyomminae</taxon>
        <taxon>Amblyomma</taxon>
    </lineage>
</organism>
<dbReference type="Pfam" id="PF19429">
    <property type="entry name" value="EVA_Class_A"/>
    <property type="match status" value="1"/>
</dbReference>
<proteinExistence type="evidence at transcript level"/>
<comment type="function">
    <text evidence="6">Salivary chemokine-binding protein which binds to host chemokines.</text>
</comment>